<dbReference type="RefSeq" id="WP_198883094.1">
    <property type="nucleotide sequence ID" value="NZ_JAEKJA010000013.1"/>
</dbReference>
<proteinExistence type="predicted"/>
<comment type="caution">
    <text evidence="3">The sequence shown here is derived from an EMBL/GenBank/DDBJ whole genome shotgun (WGS) entry which is preliminary data.</text>
</comment>
<dbReference type="SUPFAM" id="SSF53335">
    <property type="entry name" value="S-adenosyl-L-methionine-dependent methyltransferases"/>
    <property type="match status" value="1"/>
</dbReference>
<dbReference type="EMBL" id="JAEKJA010000013">
    <property type="protein sequence ID" value="MBJ3777191.1"/>
    <property type="molecule type" value="Genomic_DNA"/>
</dbReference>
<feature type="region of interest" description="Disordered" evidence="1">
    <location>
        <begin position="242"/>
        <end position="278"/>
    </location>
</feature>
<accession>A0A934MIH1</accession>
<name>A0A934MIH1_9HYPH</name>
<feature type="compositionally biased region" description="Polar residues" evidence="1">
    <location>
        <begin position="258"/>
        <end position="269"/>
    </location>
</feature>
<dbReference type="CDD" id="cd02440">
    <property type="entry name" value="AdoMet_MTases"/>
    <property type="match status" value="1"/>
</dbReference>
<gene>
    <name evidence="3" type="ORF">JCR33_15905</name>
</gene>
<dbReference type="GO" id="GO:0008757">
    <property type="term" value="F:S-adenosylmethionine-dependent methyltransferase activity"/>
    <property type="evidence" value="ECO:0007669"/>
    <property type="project" value="InterPro"/>
</dbReference>
<dbReference type="GO" id="GO:0032259">
    <property type="term" value="P:methylation"/>
    <property type="evidence" value="ECO:0007669"/>
    <property type="project" value="UniProtKB-KW"/>
</dbReference>
<keyword evidence="3" id="KW-0808">Transferase</keyword>
<dbReference type="AlphaFoldDB" id="A0A934MIH1"/>
<dbReference type="Pfam" id="PF08241">
    <property type="entry name" value="Methyltransf_11"/>
    <property type="match status" value="1"/>
</dbReference>
<evidence type="ECO:0000259" key="2">
    <source>
        <dbReference type="Pfam" id="PF08241"/>
    </source>
</evidence>
<evidence type="ECO:0000256" key="1">
    <source>
        <dbReference type="SAM" id="MobiDB-lite"/>
    </source>
</evidence>
<evidence type="ECO:0000313" key="4">
    <source>
        <dbReference type="Proteomes" id="UP000609531"/>
    </source>
</evidence>
<reference evidence="3" key="1">
    <citation type="submission" date="2020-12" db="EMBL/GenBank/DDBJ databases">
        <title>Bacterial taxonomy.</title>
        <authorList>
            <person name="Pan X."/>
        </authorList>
    </citation>
    <scope>NUCLEOTIDE SEQUENCE</scope>
    <source>
        <strain evidence="3">B2012</strain>
    </source>
</reference>
<dbReference type="InterPro" id="IPR013216">
    <property type="entry name" value="Methyltransf_11"/>
</dbReference>
<dbReference type="Proteomes" id="UP000609531">
    <property type="component" value="Unassembled WGS sequence"/>
</dbReference>
<dbReference type="InterPro" id="IPR029063">
    <property type="entry name" value="SAM-dependent_MTases_sf"/>
</dbReference>
<dbReference type="Gene3D" id="3.40.50.150">
    <property type="entry name" value="Vaccinia Virus protein VP39"/>
    <property type="match status" value="1"/>
</dbReference>
<keyword evidence="3" id="KW-0489">Methyltransferase</keyword>
<organism evidence="3 4">
    <name type="scientific">Acuticoccus mangrovi</name>
    <dbReference type="NCBI Taxonomy" id="2796142"/>
    <lineage>
        <taxon>Bacteria</taxon>
        <taxon>Pseudomonadati</taxon>
        <taxon>Pseudomonadota</taxon>
        <taxon>Alphaproteobacteria</taxon>
        <taxon>Hyphomicrobiales</taxon>
        <taxon>Amorphaceae</taxon>
        <taxon>Acuticoccus</taxon>
    </lineage>
</organism>
<keyword evidence="4" id="KW-1185">Reference proteome</keyword>
<feature type="domain" description="Methyltransferase type 11" evidence="2">
    <location>
        <begin position="42"/>
        <end position="129"/>
    </location>
</feature>
<sequence>MHLDVTALSDFYLTPLGRIVRQIIGAEMRAVWPTATAERLVGIGHATPYLRPYLGEAERVIALMPAAEGILHWPREGPNITALAYEDALPLPDSSVDKVLLVHVLETTHDPSQVLREAWRVLMPAGRILAIVPYRSGAWARAEHTPMGRGRPFSRSQLCQLLESAWLEPITIRRFLYVPPSRRRFVLGSAGAWERVGSKVMPSFAGMLAVEAQKTLMRGIPVNKPARGLKILVPGLAPVPTRSATADPLSGGSETRPAHQTGSRTTTAPETACACRRR</sequence>
<evidence type="ECO:0000313" key="3">
    <source>
        <dbReference type="EMBL" id="MBJ3777191.1"/>
    </source>
</evidence>
<protein>
    <submittedName>
        <fullName evidence="3">Class I SAM-dependent methyltransferase</fullName>
    </submittedName>
</protein>